<dbReference type="EMBL" id="BHXQ01000001">
    <property type="protein sequence ID" value="GCC50592.1"/>
    <property type="molecule type" value="Genomic_DNA"/>
</dbReference>
<dbReference type="InterPro" id="IPR011761">
    <property type="entry name" value="ATP-grasp"/>
</dbReference>
<protein>
    <recommendedName>
        <fullName evidence="2">ATP-grasp domain-containing protein</fullName>
    </recommendedName>
</protein>
<keyword evidence="4" id="KW-1185">Reference proteome</keyword>
<evidence type="ECO:0000313" key="3">
    <source>
        <dbReference type="EMBL" id="GCC50592.1"/>
    </source>
</evidence>
<sequence>MRILITGVGGPTPRSFAIALKMYSRKQNWYLVGTDTNPLSIGLYQSHLFDKTYLVPKANDELYWDAIQKIIRDEQLDYAVILPEAEVLQWSQRQEKHNLPVKALLPDRLIAELLIDKARMTEALKPLEVVPLSVEFSRDQVNFTTLFQLLPPPFWVRSSSGTSGLGSLKIESEQALRNWITINPNVKTFLASEFLSGRNLACKLLYFEGQLVRAACAERVNYIMAKVAPSGITGNTSFGRLLNEPNLVKVAQQAMDHLFKITFARPHGFFTVDFKEDRLGRPLITEINVRHVAFTQCLAAAGANFAEDTLQLLSNDFTFDNTFKVYEFEKDLIFLRDVDSLPVIMKESSLKRI</sequence>
<evidence type="ECO:0000313" key="4">
    <source>
        <dbReference type="Proteomes" id="UP000288227"/>
    </source>
</evidence>
<dbReference type="PROSITE" id="PS50975">
    <property type="entry name" value="ATP_GRASP"/>
    <property type="match status" value="1"/>
</dbReference>
<organism evidence="3 4">
    <name type="scientific">Chryseotalea sanaruensis</name>
    <dbReference type="NCBI Taxonomy" id="2482724"/>
    <lineage>
        <taxon>Bacteria</taxon>
        <taxon>Pseudomonadati</taxon>
        <taxon>Bacteroidota</taxon>
        <taxon>Cytophagia</taxon>
        <taxon>Cytophagales</taxon>
        <taxon>Chryseotaleaceae</taxon>
        <taxon>Chryseotalea</taxon>
    </lineage>
</organism>
<dbReference type="SUPFAM" id="SSF56059">
    <property type="entry name" value="Glutathione synthetase ATP-binding domain-like"/>
    <property type="match status" value="1"/>
</dbReference>
<evidence type="ECO:0000259" key="2">
    <source>
        <dbReference type="PROSITE" id="PS50975"/>
    </source>
</evidence>
<name>A0A401U6W5_9BACT</name>
<dbReference type="RefSeq" id="WP_246011835.1">
    <property type="nucleotide sequence ID" value="NZ_BHXQ01000001.1"/>
</dbReference>
<dbReference type="GO" id="GO:0005524">
    <property type="term" value="F:ATP binding"/>
    <property type="evidence" value="ECO:0007669"/>
    <property type="project" value="UniProtKB-UniRule"/>
</dbReference>
<accession>A0A401U6W5</accession>
<dbReference type="AlphaFoldDB" id="A0A401U6W5"/>
<dbReference type="Gene3D" id="3.30.470.20">
    <property type="entry name" value="ATP-grasp fold, B domain"/>
    <property type="match status" value="1"/>
</dbReference>
<reference evidence="3 4" key="1">
    <citation type="submission" date="2018-11" db="EMBL/GenBank/DDBJ databases">
        <title>Chryseotalea sanarue gen. nov., sp., nov., a member of the family Cytophagaceae, isolated from a brackish lake in Hamamatsu Japan.</title>
        <authorList>
            <person name="Maejima Y."/>
            <person name="Iino T."/>
            <person name="Muraguchi Y."/>
            <person name="Fukuda K."/>
            <person name="Ohkuma M."/>
            <person name="Moriuchi R."/>
            <person name="Dohra H."/>
            <person name="Kimbara K."/>
            <person name="Shintani M."/>
        </authorList>
    </citation>
    <scope>NUCLEOTIDE SEQUENCE [LARGE SCALE GENOMIC DNA]</scope>
    <source>
        <strain evidence="3 4">Ys</strain>
    </source>
</reference>
<keyword evidence="1" id="KW-0067">ATP-binding</keyword>
<keyword evidence="1" id="KW-0547">Nucleotide-binding</keyword>
<dbReference type="GO" id="GO:0046872">
    <property type="term" value="F:metal ion binding"/>
    <property type="evidence" value="ECO:0007669"/>
    <property type="project" value="InterPro"/>
</dbReference>
<proteinExistence type="predicted"/>
<feature type="domain" description="ATP-grasp" evidence="2">
    <location>
        <begin position="119"/>
        <end position="314"/>
    </location>
</feature>
<dbReference type="Proteomes" id="UP000288227">
    <property type="component" value="Unassembled WGS sequence"/>
</dbReference>
<dbReference type="Gene3D" id="3.40.50.20">
    <property type="match status" value="1"/>
</dbReference>
<evidence type="ECO:0000256" key="1">
    <source>
        <dbReference type="PROSITE-ProRule" id="PRU00409"/>
    </source>
</evidence>
<gene>
    <name evidence="3" type="ORF">SanaruYs_08070</name>
</gene>
<comment type="caution">
    <text evidence="3">The sequence shown here is derived from an EMBL/GenBank/DDBJ whole genome shotgun (WGS) entry which is preliminary data.</text>
</comment>